<dbReference type="AlphaFoldDB" id="K3ZFZ0"/>
<dbReference type="EnsemblPlants" id="KQL13145">
    <property type="protein sequence ID" value="KQL13145"/>
    <property type="gene ID" value="SETIT_025492mg"/>
</dbReference>
<sequence>MSAISSLPGGTGAGEFSRQPAASRFKQRHDNALSSNH</sequence>
<dbReference type="EMBL" id="AGNK02001430">
    <property type="status" value="NOT_ANNOTATED_CDS"/>
    <property type="molecule type" value="Genomic_DNA"/>
</dbReference>
<dbReference type="InParanoid" id="K3ZFZ0"/>
<reference evidence="3" key="1">
    <citation type="journal article" date="2012" name="Nat. Biotechnol.">
        <title>Reference genome sequence of the model plant Setaria.</title>
        <authorList>
            <person name="Bennetzen J.L."/>
            <person name="Schmutz J."/>
            <person name="Wang H."/>
            <person name="Percifield R."/>
            <person name="Hawkins J."/>
            <person name="Pontaroli A.C."/>
            <person name="Estep M."/>
            <person name="Feng L."/>
            <person name="Vaughn J.N."/>
            <person name="Grimwood J."/>
            <person name="Jenkins J."/>
            <person name="Barry K."/>
            <person name="Lindquist E."/>
            <person name="Hellsten U."/>
            <person name="Deshpande S."/>
            <person name="Wang X."/>
            <person name="Wu X."/>
            <person name="Mitros T."/>
            <person name="Triplett J."/>
            <person name="Yang X."/>
            <person name="Ye C.Y."/>
            <person name="Mauro-Herrera M."/>
            <person name="Wang L."/>
            <person name="Li P."/>
            <person name="Sharma M."/>
            <person name="Sharma R."/>
            <person name="Ronald P.C."/>
            <person name="Panaud O."/>
            <person name="Kellogg E.A."/>
            <person name="Brutnell T.P."/>
            <person name="Doust A.N."/>
            <person name="Tuskan G.A."/>
            <person name="Rokhsar D."/>
            <person name="Devos K.M."/>
        </authorList>
    </citation>
    <scope>NUCLEOTIDE SEQUENCE [LARGE SCALE GENOMIC DNA]</scope>
    <source>
        <strain evidence="3">cv. Yugu1</strain>
    </source>
</reference>
<proteinExistence type="predicted"/>
<evidence type="ECO:0000313" key="3">
    <source>
        <dbReference type="Proteomes" id="UP000004995"/>
    </source>
</evidence>
<dbReference type="Proteomes" id="UP000004995">
    <property type="component" value="Unassembled WGS sequence"/>
</dbReference>
<accession>K3ZFZ0</accession>
<dbReference type="Gramene" id="KQL13145">
    <property type="protein sequence ID" value="KQL13145"/>
    <property type="gene ID" value="SETIT_025492mg"/>
</dbReference>
<dbReference type="HOGENOM" id="CLU_3351943_0_0_1"/>
<name>K3ZFZ0_SETIT</name>
<evidence type="ECO:0000256" key="1">
    <source>
        <dbReference type="SAM" id="MobiDB-lite"/>
    </source>
</evidence>
<evidence type="ECO:0000313" key="2">
    <source>
        <dbReference type="EnsemblPlants" id="KQL13145"/>
    </source>
</evidence>
<reference evidence="2" key="2">
    <citation type="submission" date="2018-08" db="UniProtKB">
        <authorList>
            <consortium name="EnsemblPlants"/>
        </authorList>
    </citation>
    <scope>IDENTIFICATION</scope>
    <source>
        <strain evidence="2">Yugu1</strain>
    </source>
</reference>
<feature type="region of interest" description="Disordered" evidence="1">
    <location>
        <begin position="1"/>
        <end position="37"/>
    </location>
</feature>
<organism evidence="2 3">
    <name type="scientific">Setaria italica</name>
    <name type="common">Foxtail millet</name>
    <name type="synonym">Panicum italicum</name>
    <dbReference type="NCBI Taxonomy" id="4555"/>
    <lineage>
        <taxon>Eukaryota</taxon>
        <taxon>Viridiplantae</taxon>
        <taxon>Streptophyta</taxon>
        <taxon>Embryophyta</taxon>
        <taxon>Tracheophyta</taxon>
        <taxon>Spermatophyta</taxon>
        <taxon>Magnoliopsida</taxon>
        <taxon>Liliopsida</taxon>
        <taxon>Poales</taxon>
        <taxon>Poaceae</taxon>
        <taxon>PACMAD clade</taxon>
        <taxon>Panicoideae</taxon>
        <taxon>Panicodae</taxon>
        <taxon>Paniceae</taxon>
        <taxon>Cenchrinae</taxon>
        <taxon>Setaria</taxon>
    </lineage>
</organism>
<keyword evidence="3" id="KW-1185">Reference proteome</keyword>
<protein>
    <submittedName>
        <fullName evidence="2">Uncharacterized protein</fullName>
    </submittedName>
</protein>